<sequence length="534" mass="59840">MKISLLRSSLIFVVLILSFSDSWATASYVPRSEDFIRCIQSNSNNVTSISKLIFTPVNAFFLPIWQVAVQNLRFLKPSTHKPSIIVTPVEETLIQTTLYCAKKHGYEIRIRSGGHDGEGLSYTADVPFVMIDLTNMRSIKVDVAKRTAWVQGGATLGELYYTITQKSDTLFFPAGLCPGVGVGGHMGGGGYGNHMRKYGTAADNVLNVRFMDVNGNVLNKKSMGKDLFWAIRGGGASSFGIVLAWKLRLVPVPKKVTVFVVTKTLEQGATKIFNKYQYVAPAIDRNLHIRTLMFGRYIGNTTKKTVVLTFQGVYQGTRDTLVSLLDQKFPELGVTQDICEEMTTLQSTILFWGVPRSTTVDIVTNRSAIPKVNSISKVDYVRTPIPISGLRKIWRKILENDGSELLGSNPFGGRMAEYSETAIPYPHRAGVLYQLFKNVNFNGQTSDTTPISLRRTAWLRSLEKLLTPYVSKNPREAYSNYVDLDLGVGNATYEEASVWGERYWKRSNFRKLIRIKARVDPKNFLRHPQSIPVF</sequence>
<gene>
    <name evidence="9" type="ORF">LVIROSA_LOCUS2668</name>
</gene>
<evidence type="ECO:0000256" key="7">
    <source>
        <dbReference type="SAM" id="SignalP"/>
    </source>
</evidence>
<reference evidence="9 10" key="1">
    <citation type="submission" date="2022-01" db="EMBL/GenBank/DDBJ databases">
        <authorList>
            <person name="Xiong W."/>
            <person name="Schranz E."/>
        </authorList>
    </citation>
    <scope>NUCLEOTIDE SEQUENCE [LARGE SCALE GENOMIC DNA]</scope>
</reference>
<dbReference type="InterPro" id="IPR016167">
    <property type="entry name" value="FAD-bd_PCMH_sub1"/>
</dbReference>
<evidence type="ECO:0000256" key="6">
    <source>
        <dbReference type="ARBA" id="ARBA00023180"/>
    </source>
</evidence>
<evidence type="ECO:0000256" key="2">
    <source>
        <dbReference type="ARBA" id="ARBA00005466"/>
    </source>
</evidence>
<name>A0AAU9LJX1_9ASTR</name>
<feature type="signal peptide" evidence="7">
    <location>
        <begin position="1"/>
        <end position="26"/>
    </location>
</feature>
<evidence type="ECO:0000313" key="9">
    <source>
        <dbReference type="EMBL" id="CAH1414775.1"/>
    </source>
</evidence>
<dbReference type="Gene3D" id="3.40.462.20">
    <property type="match status" value="1"/>
</dbReference>
<evidence type="ECO:0000256" key="5">
    <source>
        <dbReference type="ARBA" id="ARBA00022827"/>
    </source>
</evidence>
<evidence type="ECO:0000259" key="8">
    <source>
        <dbReference type="PROSITE" id="PS51387"/>
    </source>
</evidence>
<dbReference type="AlphaFoldDB" id="A0AAU9LJX1"/>
<keyword evidence="5" id="KW-0274">FAD</keyword>
<evidence type="ECO:0000256" key="4">
    <source>
        <dbReference type="ARBA" id="ARBA00022729"/>
    </source>
</evidence>
<dbReference type="Pfam" id="PF08031">
    <property type="entry name" value="BBE"/>
    <property type="match status" value="1"/>
</dbReference>
<feature type="domain" description="FAD-binding PCMH-type" evidence="8">
    <location>
        <begin position="78"/>
        <end position="252"/>
    </location>
</feature>
<organism evidence="9 10">
    <name type="scientific">Lactuca virosa</name>
    <dbReference type="NCBI Taxonomy" id="75947"/>
    <lineage>
        <taxon>Eukaryota</taxon>
        <taxon>Viridiplantae</taxon>
        <taxon>Streptophyta</taxon>
        <taxon>Embryophyta</taxon>
        <taxon>Tracheophyta</taxon>
        <taxon>Spermatophyta</taxon>
        <taxon>Magnoliopsida</taxon>
        <taxon>eudicotyledons</taxon>
        <taxon>Gunneridae</taxon>
        <taxon>Pentapetalae</taxon>
        <taxon>asterids</taxon>
        <taxon>campanulids</taxon>
        <taxon>Asterales</taxon>
        <taxon>Asteraceae</taxon>
        <taxon>Cichorioideae</taxon>
        <taxon>Cichorieae</taxon>
        <taxon>Lactucinae</taxon>
        <taxon>Lactuca</taxon>
    </lineage>
</organism>
<keyword evidence="4 7" id="KW-0732">Signal</keyword>
<comment type="cofactor">
    <cofactor evidence="1">
        <name>FAD</name>
        <dbReference type="ChEBI" id="CHEBI:57692"/>
    </cofactor>
</comment>
<dbReference type="Gene3D" id="3.30.43.10">
    <property type="entry name" value="Uridine Diphospho-n-acetylenolpyruvylglucosamine Reductase, domain 2"/>
    <property type="match status" value="1"/>
</dbReference>
<dbReference type="SUPFAM" id="SSF56176">
    <property type="entry name" value="FAD-binding/transporter-associated domain-like"/>
    <property type="match status" value="1"/>
</dbReference>
<keyword evidence="6" id="KW-0325">Glycoprotein</keyword>
<dbReference type="EMBL" id="CAKMRJ010000001">
    <property type="protein sequence ID" value="CAH1414775.1"/>
    <property type="molecule type" value="Genomic_DNA"/>
</dbReference>
<dbReference type="InterPro" id="IPR036318">
    <property type="entry name" value="FAD-bd_PCMH-like_sf"/>
</dbReference>
<dbReference type="InterPro" id="IPR016166">
    <property type="entry name" value="FAD-bd_PCMH"/>
</dbReference>
<protein>
    <recommendedName>
        <fullName evidence="8">FAD-binding PCMH-type domain-containing protein</fullName>
    </recommendedName>
</protein>
<comment type="similarity">
    <text evidence="2">Belongs to the oxygen-dependent FAD-linked oxidoreductase family.</text>
</comment>
<dbReference type="GO" id="GO:0016491">
    <property type="term" value="F:oxidoreductase activity"/>
    <property type="evidence" value="ECO:0007669"/>
    <property type="project" value="InterPro"/>
</dbReference>
<accession>A0AAU9LJX1</accession>
<evidence type="ECO:0000256" key="1">
    <source>
        <dbReference type="ARBA" id="ARBA00001974"/>
    </source>
</evidence>
<evidence type="ECO:0000313" key="10">
    <source>
        <dbReference type="Proteomes" id="UP001157418"/>
    </source>
</evidence>
<dbReference type="GO" id="GO:0071949">
    <property type="term" value="F:FAD binding"/>
    <property type="evidence" value="ECO:0007669"/>
    <property type="project" value="InterPro"/>
</dbReference>
<dbReference type="PROSITE" id="PS51387">
    <property type="entry name" value="FAD_PCMH"/>
    <property type="match status" value="1"/>
</dbReference>
<dbReference type="PANTHER" id="PTHR32448">
    <property type="entry name" value="OS08G0158400 PROTEIN"/>
    <property type="match status" value="1"/>
</dbReference>
<dbReference type="Pfam" id="PF01565">
    <property type="entry name" value="FAD_binding_4"/>
    <property type="match status" value="1"/>
</dbReference>
<evidence type="ECO:0000256" key="3">
    <source>
        <dbReference type="ARBA" id="ARBA00022630"/>
    </source>
</evidence>
<feature type="chain" id="PRO_5044009570" description="FAD-binding PCMH-type domain-containing protein" evidence="7">
    <location>
        <begin position="27"/>
        <end position="534"/>
    </location>
</feature>
<proteinExistence type="inferred from homology"/>
<keyword evidence="10" id="KW-1185">Reference proteome</keyword>
<keyword evidence="3" id="KW-0285">Flavoprotein</keyword>
<comment type="caution">
    <text evidence="9">The sequence shown here is derived from an EMBL/GenBank/DDBJ whole genome shotgun (WGS) entry which is preliminary data.</text>
</comment>
<dbReference type="InterPro" id="IPR006094">
    <property type="entry name" value="Oxid_FAD_bind_N"/>
</dbReference>
<dbReference type="Proteomes" id="UP001157418">
    <property type="component" value="Unassembled WGS sequence"/>
</dbReference>
<dbReference type="InterPro" id="IPR016169">
    <property type="entry name" value="FAD-bd_PCMH_sub2"/>
</dbReference>
<dbReference type="Gene3D" id="3.30.465.10">
    <property type="match status" value="1"/>
</dbReference>
<dbReference type="InterPro" id="IPR012951">
    <property type="entry name" value="BBE"/>
</dbReference>